<dbReference type="Proteomes" id="UP001604336">
    <property type="component" value="Unassembled WGS sequence"/>
</dbReference>
<proteinExistence type="predicted"/>
<evidence type="ECO:0000313" key="2">
    <source>
        <dbReference type="Proteomes" id="UP001604336"/>
    </source>
</evidence>
<sequence length="132" mass="14517">MDIDDRHFDDLDLDDEADNHLPKVSKILMRLWLSPVMILQKGEMVIEEVGDVLPSLPPVVEVGNDSSSFSPVVEVGDDSSSLPLKASMSLPVDVQHQDKGKCVIIDEGEKVTPKRALEEEGVVVDLGRVKRS</sequence>
<name>A0ABD1V3G2_9LAMI</name>
<protein>
    <submittedName>
        <fullName evidence="1">Uncharacterized protein</fullName>
    </submittedName>
</protein>
<evidence type="ECO:0000313" key="1">
    <source>
        <dbReference type="EMBL" id="KAL2531726.1"/>
    </source>
</evidence>
<gene>
    <name evidence="1" type="ORF">Adt_05077</name>
</gene>
<dbReference type="EMBL" id="JBFOLK010000002">
    <property type="protein sequence ID" value="KAL2531726.1"/>
    <property type="molecule type" value="Genomic_DNA"/>
</dbReference>
<reference evidence="2" key="1">
    <citation type="submission" date="2024-07" db="EMBL/GenBank/DDBJ databases">
        <title>Two chromosome-level genome assemblies of Korean endemic species Abeliophyllum distichum and Forsythia ovata (Oleaceae).</title>
        <authorList>
            <person name="Jang H."/>
        </authorList>
    </citation>
    <scope>NUCLEOTIDE SEQUENCE [LARGE SCALE GENOMIC DNA]</scope>
</reference>
<keyword evidence="2" id="KW-1185">Reference proteome</keyword>
<dbReference type="AlphaFoldDB" id="A0ABD1V3G2"/>
<comment type="caution">
    <text evidence="1">The sequence shown here is derived from an EMBL/GenBank/DDBJ whole genome shotgun (WGS) entry which is preliminary data.</text>
</comment>
<accession>A0ABD1V3G2</accession>
<organism evidence="1 2">
    <name type="scientific">Abeliophyllum distichum</name>
    <dbReference type="NCBI Taxonomy" id="126358"/>
    <lineage>
        <taxon>Eukaryota</taxon>
        <taxon>Viridiplantae</taxon>
        <taxon>Streptophyta</taxon>
        <taxon>Embryophyta</taxon>
        <taxon>Tracheophyta</taxon>
        <taxon>Spermatophyta</taxon>
        <taxon>Magnoliopsida</taxon>
        <taxon>eudicotyledons</taxon>
        <taxon>Gunneridae</taxon>
        <taxon>Pentapetalae</taxon>
        <taxon>asterids</taxon>
        <taxon>lamiids</taxon>
        <taxon>Lamiales</taxon>
        <taxon>Oleaceae</taxon>
        <taxon>Forsythieae</taxon>
        <taxon>Abeliophyllum</taxon>
    </lineage>
</organism>